<keyword evidence="2 7" id="KW-0639">Primosome</keyword>
<evidence type="ECO:0000256" key="1">
    <source>
        <dbReference type="ARBA" id="ARBA00022485"/>
    </source>
</evidence>
<dbReference type="SUPFAM" id="SSF140914">
    <property type="entry name" value="PriB N-terminal domain-like"/>
    <property type="match status" value="1"/>
</dbReference>
<evidence type="ECO:0000313" key="10">
    <source>
        <dbReference type="Proteomes" id="UP000830729"/>
    </source>
</evidence>
<evidence type="ECO:0000256" key="4">
    <source>
        <dbReference type="ARBA" id="ARBA00022723"/>
    </source>
</evidence>
<dbReference type="InterPro" id="IPR023642">
    <property type="entry name" value="DNA_primase_lsu_PriL"/>
</dbReference>
<evidence type="ECO:0000256" key="2">
    <source>
        <dbReference type="ARBA" id="ARBA00022515"/>
    </source>
</evidence>
<gene>
    <name evidence="7" type="primary">priL</name>
    <name evidence="9" type="ORF">M0R89_04990</name>
</gene>
<evidence type="ECO:0000256" key="6">
    <source>
        <dbReference type="ARBA" id="ARBA00023014"/>
    </source>
</evidence>
<evidence type="ECO:0000256" key="5">
    <source>
        <dbReference type="ARBA" id="ARBA00023004"/>
    </source>
</evidence>
<feature type="binding site" evidence="7">
    <location>
        <position position="244"/>
    </location>
    <ligand>
        <name>[4Fe-4S] cluster</name>
        <dbReference type="ChEBI" id="CHEBI:49883"/>
    </ligand>
</feature>
<evidence type="ECO:0000256" key="3">
    <source>
        <dbReference type="ARBA" id="ARBA00022705"/>
    </source>
</evidence>
<comment type="similarity">
    <text evidence="7">Belongs to the eukaryotic-type primase large subunit family.</text>
</comment>
<dbReference type="GO" id="GO:0046872">
    <property type="term" value="F:metal ion binding"/>
    <property type="evidence" value="ECO:0007669"/>
    <property type="project" value="UniProtKB-KW"/>
</dbReference>
<accession>A0A8U0HWD1</accession>
<dbReference type="GeneID" id="72184531"/>
<feature type="binding site" evidence="7">
    <location>
        <position position="338"/>
    </location>
    <ligand>
        <name>[4Fe-4S] cluster</name>
        <dbReference type="ChEBI" id="CHEBI:49883"/>
    </ligand>
</feature>
<dbReference type="HAMAP" id="MF_00701">
    <property type="entry name" value="DNA_primase_lrg_arc"/>
    <property type="match status" value="1"/>
</dbReference>
<feature type="binding site" evidence="7">
    <location>
        <position position="315"/>
    </location>
    <ligand>
        <name>[4Fe-4S] cluster</name>
        <dbReference type="ChEBI" id="CHEBI:49883"/>
    </ligand>
</feature>
<evidence type="ECO:0000259" key="8">
    <source>
        <dbReference type="Pfam" id="PF04104"/>
    </source>
</evidence>
<keyword evidence="6 7" id="KW-0411">Iron-sulfur</keyword>
<keyword evidence="5 7" id="KW-0408">Iron</keyword>
<keyword evidence="1 7" id="KW-0004">4Fe-4S</keyword>
<dbReference type="GO" id="GO:1990077">
    <property type="term" value="C:primosome complex"/>
    <property type="evidence" value="ECO:0007669"/>
    <property type="project" value="UniProtKB-KW"/>
</dbReference>
<name>A0A8U0HWD1_9EURY</name>
<keyword evidence="10" id="KW-1185">Reference proteome</keyword>
<dbReference type="CDD" id="cd06560">
    <property type="entry name" value="PriL"/>
    <property type="match status" value="1"/>
</dbReference>
<proteinExistence type="inferred from homology"/>
<dbReference type="GO" id="GO:0006269">
    <property type="term" value="P:DNA replication, synthesis of primer"/>
    <property type="evidence" value="ECO:0007669"/>
    <property type="project" value="UniProtKB-UniRule"/>
</dbReference>
<organism evidence="9 10">
    <name type="scientific">Halorussus limi</name>
    <dbReference type="NCBI Taxonomy" id="2938695"/>
    <lineage>
        <taxon>Archaea</taxon>
        <taxon>Methanobacteriati</taxon>
        <taxon>Methanobacteriota</taxon>
        <taxon>Stenosarchaea group</taxon>
        <taxon>Halobacteria</taxon>
        <taxon>Halobacteriales</taxon>
        <taxon>Haladaptataceae</taxon>
        <taxon>Halorussus</taxon>
    </lineage>
</organism>
<dbReference type="GO" id="GO:0003899">
    <property type="term" value="F:DNA-directed RNA polymerase activity"/>
    <property type="evidence" value="ECO:0007669"/>
    <property type="project" value="InterPro"/>
</dbReference>
<keyword evidence="4 7" id="KW-0479">Metal-binding</keyword>
<dbReference type="InterPro" id="IPR058560">
    <property type="entry name" value="DNA_primase_C"/>
</dbReference>
<dbReference type="RefSeq" id="WP_248651467.1">
    <property type="nucleotide sequence ID" value="NZ_CP096659.1"/>
</dbReference>
<dbReference type="AlphaFoldDB" id="A0A8U0HWD1"/>
<evidence type="ECO:0000313" key="9">
    <source>
        <dbReference type="EMBL" id="UPV75425.1"/>
    </source>
</evidence>
<dbReference type="Proteomes" id="UP000830729">
    <property type="component" value="Chromosome"/>
</dbReference>
<feature type="binding site" evidence="7">
    <location>
        <position position="324"/>
    </location>
    <ligand>
        <name>[4Fe-4S] cluster</name>
        <dbReference type="ChEBI" id="CHEBI:49883"/>
    </ligand>
</feature>
<reference evidence="9 10" key="1">
    <citation type="submission" date="2022-04" db="EMBL/GenBank/DDBJ databases">
        <title>Diverse halophilic archaea isolated from saline environments.</title>
        <authorList>
            <person name="Cui H.-L."/>
        </authorList>
    </citation>
    <scope>NUCLEOTIDE SEQUENCE [LARGE SCALE GENOMIC DNA]</scope>
    <source>
        <strain evidence="9 10">XZYJT49</strain>
    </source>
</reference>
<feature type="domain" description="DNA primase large subunit C-terminal" evidence="8">
    <location>
        <begin position="236"/>
        <end position="333"/>
    </location>
</feature>
<dbReference type="Pfam" id="PF26466">
    <property type="entry name" value="DNA_primase_lrg_N"/>
    <property type="match status" value="1"/>
</dbReference>
<sequence length="360" mass="38688">MNPLHARYPFLAAARESVREADIGLVAVVTGDERHPAVERGVERVRRALVDGTVRPDPDGERRWSTRAELLSYPVARVLVSLVDAPGAVEKYASAEADTAYERFTDDFENPDDGLKSTADTAITLDALLAEFDLSDAVRETAAGDGYRVAVGRYLALSSNLDGESWTLATRQLADGTVKVSEAELHELLREAVRQRVAAGLPTDVPDEIRDGLTDEVAELQDTFSEIDISRDIDVLAPDCFPPCVASLVERAQDGESLDDPAEFALVAFLTSANADTDELLALCGVDSDTRAKAVRYRSNRVGDESGAQYAPPSCETMAAYGECPVADEADPTTDARCDSVSHPLAYYEDALAAAESAGD</sequence>
<comment type="function">
    <text evidence="7">Regulatory subunit of DNA primase, an RNA polymerase that catalyzes the synthesis of short RNA molecules used as primers for DNA polymerase during DNA replication. Stabilizes and modulates the activity of the small subunit, increasing the rate of DNA synthesis, and conferring RNA synthesis capability. The DNA polymerase activity may enable DNA primase to also catalyze primer extension after primer synthesis. May also play a role in DNA repair.</text>
</comment>
<comment type="subunit">
    <text evidence="7">Heterodimer of a small subunit (PriS) and a large subunit (PriL).</text>
</comment>
<dbReference type="KEGG" id="halx:M0R89_04990"/>
<evidence type="ECO:0000256" key="7">
    <source>
        <dbReference type="HAMAP-Rule" id="MF_00701"/>
    </source>
</evidence>
<comment type="cofactor">
    <cofactor evidence="7">
        <name>[4Fe-4S] cluster</name>
        <dbReference type="ChEBI" id="CHEBI:49883"/>
    </cofactor>
    <text evidence="7">Binds 1 [4Fe-4S] cluster.</text>
</comment>
<protein>
    <recommendedName>
        <fullName evidence="7">DNA primase large subunit PriL</fullName>
    </recommendedName>
</protein>
<dbReference type="GO" id="GO:0051539">
    <property type="term" value="F:4 iron, 4 sulfur cluster binding"/>
    <property type="evidence" value="ECO:0007669"/>
    <property type="project" value="UniProtKB-UniRule"/>
</dbReference>
<dbReference type="Pfam" id="PF04104">
    <property type="entry name" value="DNA_primase_lrg"/>
    <property type="match status" value="1"/>
</dbReference>
<dbReference type="EMBL" id="CP096659">
    <property type="protein sequence ID" value="UPV75425.1"/>
    <property type="molecule type" value="Genomic_DNA"/>
</dbReference>
<keyword evidence="3 7" id="KW-0235">DNA replication</keyword>